<feature type="region of interest" description="Disordered" evidence="1">
    <location>
        <begin position="112"/>
        <end position="198"/>
    </location>
</feature>
<reference evidence="3" key="1">
    <citation type="journal article" date="2018" name="Nat. Microbiol.">
        <title>Leveraging single-cell genomics to expand the fungal tree of life.</title>
        <authorList>
            <person name="Ahrendt S.R."/>
            <person name="Quandt C.A."/>
            <person name="Ciobanu D."/>
            <person name="Clum A."/>
            <person name="Salamov A."/>
            <person name="Andreopoulos B."/>
            <person name="Cheng J.F."/>
            <person name="Woyke T."/>
            <person name="Pelin A."/>
            <person name="Henrissat B."/>
            <person name="Reynolds N.K."/>
            <person name="Benny G.L."/>
            <person name="Smith M.E."/>
            <person name="James T.Y."/>
            <person name="Grigoriev I.V."/>
        </authorList>
    </citation>
    <scope>NUCLEOTIDE SEQUENCE [LARGE SCALE GENOMIC DNA]</scope>
</reference>
<sequence length="198" mass="21792">MSVEPGRGGGRQSSSIAGLEREQMLSPQLFLLLQVSLTWSTPISLLEMLGGRPLHRRTARLSRGPTVSVEIRAKALVQEMGAAVFIVNSYMLFSEPKDHPDSLPDVLKAKNIQHESESHSRAIDLDDDNHHDALGDDTTHEDEVKEDDEEDADDHCLEGSPHGDQDQDGGSVDELKEAVTDGVVWGQGRRGYQSDQNK</sequence>
<protein>
    <submittedName>
        <fullName evidence="2">Uncharacterized protein</fullName>
    </submittedName>
</protein>
<feature type="compositionally biased region" description="Basic and acidic residues" evidence="1">
    <location>
        <begin position="112"/>
        <end position="143"/>
    </location>
</feature>
<feature type="compositionally biased region" description="Acidic residues" evidence="1">
    <location>
        <begin position="144"/>
        <end position="153"/>
    </location>
</feature>
<evidence type="ECO:0000256" key="1">
    <source>
        <dbReference type="SAM" id="MobiDB-lite"/>
    </source>
</evidence>
<evidence type="ECO:0000313" key="3">
    <source>
        <dbReference type="Proteomes" id="UP000269721"/>
    </source>
</evidence>
<dbReference type="EMBL" id="KZ995387">
    <property type="protein sequence ID" value="RKO90778.1"/>
    <property type="molecule type" value="Genomic_DNA"/>
</dbReference>
<gene>
    <name evidence="2" type="ORF">BDK51DRAFT_32539</name>
</gene>
<keyword evidence="3" id="KW-1185">Reference proteome</keyword>
<accession>A0A4P9WH96</accession>
<dbReference type="AlphaFoldDB" id="A0A4P9WH96"/>
<name>A0A4P9WH96_9FUNG</name>
<evidence type="ECO:0000313" key="2">
    <source>
        <dbReference type="EMBL" id="RKO90778.1"/>
    </source>
</evidence>
<proteinExistence type="predicted"/>
<organism evidence="2 3">
    <name type="scientific">Blyttiomyces helicus</name>
    <dbReference type="NCBI Taxonomy" id="388810"/>
    <lineage>
        <taxon>Eukaryota</taxon>
        <taxon>Fungi</taxon>
        <taxon>Fungi incertae sedis</taxon>
        <taxon>Chytridiomycota</taxon>
        <taxon>Chytridiomycota incertae sedis</taxon>
        <taxon>Chytridiomycetes</taxon>
        <taxon>Chytridiomycetes incertae sedis</taxon>
        <taxon>Blyttiomyces</taxon>
    </lineage>
</organism>
<dbReference type="Proteomes" id="UP000269721">
    <property type="component" value="Unassembled WGS sequence"/>
</dbReference>
<feature type="compositionally biased region" description="Basic and acidic residues" evidence="1">
    <location>
        <begin position="154"/>
        <end position="165"/>
    </location>
</feature>